<evidence type="ECO:0000313" key="2">
    <source>
        <dbReference type="Proteomes" id="UP000014227"/>
    </source>
</evidence>
<evidence type="ECO:0008006" key="3">
    <source>
        <dbReference type="Google" id="ProtNLM"/>
    </source>
</evidence>
<accession>S0F060</accession>
<keyword evidence="2" id="KW-1185">Reference proteome</keyword>
<dbReference type="Proteomes" id="UP000014227">
    <property type="component" value="Chromosome I"/>
</dbReference>
<dbReference type="OrthoDB" id="530493at2"/>
<sequence>MQRSMSKTEDRKPQEITKRFAILVEGPDDRCFFQAACEHLKLKEVDIVPVGGKDGFAASLKSISNIGNCEKILLVRDADNNANGALQSLQDALRQKKFPFPSKAFEWKTDAGLPHVAIAIMPGPNEDGSLQKGALEDLYITVRMEKDKICKCVDDFLKCCRGKNPSLKITSKSKVSAFLAAQYADLRLGEAIAKDFDWSHEALKPIMQLLEAFSK</sequence>
<dbReference type="AlphaFoldDB" id="S0F060"/>
<evidence type="ECO:0000313" key="1">
    <source>
        <dbReference type="EMBL" id="CCW36558.1"/>
    </source>
</evidence>
<dbReference type="InParanoid" id="S0F060"/>
<dbReference type="KEGG" id="ccz:CCALI_02770"/>
<name>S0F060_CHTCT</name>
<dbReference type="EMBL" id="HF951689">
    <property type="protein sequence ID" value="CCW36558.1"/>
    <property type="molecule type" value="Genomic_DNA"/>
</dbReference>
<reference evidence="2" key="1">
    <citation type="submission" date="2013-03" db="EMBL/GenBank/DDBJ databases">
        <title>Genome sequence of Chthonomonas calidirosea, the first sequenced genome from the Armatimonadetes phylum (formally candidate division OP10).</title>
        <authorList>
            <person name="Lee K.C.Y."/>
            <person name="Morgan X.C."/>
            <person name="Dunfield P.F."/>
            <person name="Tamas I."/>
            <person name="Houghton K.M."/>
            <person name="Vyssotski M."/>
            <person name="Ryan J.L.J."/>
            <person name="Lagutin K."/>
            <person name="McDonald I.R."/>
            <person name="Stott M.B."/>
        </authorList>
    </citation>
    <scope>NUCLEOTIDE SEQUENCE [LARGE SCALE GENOMIC DNA]</scope>
    <source>
        <strain evidence="2">DSM 23976 / ICMP 18418 / T49</strain>
    </source>
</reference>
<dbReference type="InterPro" id="IPR024508">
    <property type="entry name" value="DUF3226"/>
</dbReference>
<gene>
    <name evidence="1" type="ORF">CCALI_02770</name>
</gene>
<protein>
    <recommendedName>
        <fullName evidence="3">DUF4435 domain-containing protein</fullName>
    </recommendedName>
</protein>
<dbReference type="Pfam" id="PF11536">
    <property type="entry name" value="DUF3226"/>
    <property type="match status" value="1"/>
</dbReference>
<dbReference type="RefSeq" id="WP_016484063.1">
    <property type="nucleotide sequence ID" value="NC_021487.1"/>
</dbReference>
<dbReference type="HOGENOM" id="CLU_105713_0_0_0"/>
<organism evidence="1 2">
    <name type="scientific">Chthonomonas calidirosea (strain DSM 23976 / ICMP 18418 / T49)</name>
    <dbReference type="NCBI Taxonomy" id="1303518"/>
    <lineage>
        <taxon>Bacteria</taxon>
        <taxon>Bacillati</taxon>
        <taxon>Armatimonadota</taxon>
        <taxon>Chthonomonadia</taxon>
        <taxon>Chthonomonadales</taxon>
        <taxon>Chthonomonadaceae</taxon>
        <taxon>Chthonomonas</taxon>
    </lineage>
</organism>
<proteinExistence type="predicted"/>